<dbReference type="InterPro" id="IPR002646">
    <property type="entry name" value="PolA_pol_head_dom"/>
</dbReference>
<feature type="domain" description="Poly A polymerase head" evidence="12">
    <location>
        <begin position="25"/>
        <end position="137"/>
    </location>
</feature>
<keyword evidence="3" id="KW-0820">tRNA-binding</keyword>
<dbReference type="InterPro" id="IPR043519">
    <property type="entry name" value="NT_sf"/>
</dbReference>
<dbReference type="Pfam" id="PF01743">
    <property type="entry name" value="PolyA_pol"/>
    <property type="match status" value="1"/>
</dbReference>
<evidence type="ECO:0000256" key="4">
    <source>
        <dbReference type="ARBA" id="ARBA00022679"/>
    </source>
</evidence>
<keyword evidence="10 11" id="KW-0694">RNA-binding</keyword>
<dbReference type="Pfam" id="PF12627">
    <property type="entry name" value="PolyA_pol_RNAbd"/>
    <property type="match status" value="1"/>
</dbReference>
<evidence type="ECO:0000256" key="5">
    <source>
        <dbReference type="ARBA" id="ARBA00022694"/>
    </source>
</evidence>
<dbReference type="InterPro" id="IPR032810">
    <property type="entry name" value="CCA-adding_enz_C"/>
</dbReference>
<dbReference type="SUPFAM" id="SSF81891">
    <property type="entry name" value="Poly A polymerase C-terminal region-like"/>
    <property type="match status" value="1"/>
</dbReference>
<evidence type="ECO:0000256" key="8">
    <source>
        <dbReference type="ARBA" id="ARBA00022741"/>
    </source>
</evidence>
<evidence type="ECO:0000256" key="6">
    <source>
        <dbReference type="ARBA" id="ARBA00022695"/>
    </source>
</evidence>
<dbReference type="InterPro" id="IPR032828">
    <property type="entry name" value="PolyA_RNA-bd"/>
</dbReference>
<dbReference type="Proteomes" id="UP000033607">
    <property type="component" value="Unassembled WGS sequence"/>
</dbReference>
<reference evidence="15 16" key="1">
    <citation type="submission" date="2015-06" db="EMBL/GenBank/DDBJ databases">
        <title>Draft genome assembly of filamentous brackish cyanobacterium Limnoraphis robusta strain CS-951.</title>
        <authorList>
            <person name="Willis A."/>
            <person name="Parks M."/>
            <person name="Burford M.A."/>
        </authorList>
    </citation>
    <scope>NUCLEOTIDE SEQUENCE [LARGE SCALE GENOMIC DNA]</scope>
    <source>
        <strain evidence="15 16">CS-951</strain>
    </source>
</reference>
<organism evidence="15 16">
    <name type="scientific">Limnoraphis robusta CS-951</name>
    <dbReference type="NCBI Taxonomy" id="1637645"/>
    <lineage>
        <taxon>Bacteria</taxon>
        <taxon>Bacillati</taxon>
        <taxon>Cyanobacteriota</taxon>
        <taxon>Cyanophyceae</taxon>
        <taxon>Oscillatoriophycideae</taxon>
        <taxon>Oscillatoriales</taxon>
        <taxon>Sirenicapillariaceae</taxon>
        <taxon>Limnoraphis</taxon>
    </lineage>
</organism>
<evidence type="ECO:0000256" key="1">
    <source>
        <dbReference type="ARBA" id="ARBA00001946"/>
    </source>
</evidence>
<dbReference type="RefSeq" id="WP_046281759.1">
    <property type="nucleotide sequence ID" value="NZ_LATL02000281.1"/>
</dbReference>
<gene>
    <name evidence="15" type="ORF">WN50_27260</name>
</gene>
<dbReference type="GO" id="GO:0008033">
    <property type="term" value="P:tRNA processing"/>
    <property type="evidence" value="ECO:0007669"/>
    <property type="project" value="UniProtKB-KW"/>
</dbReference>
<evidence type="ECO:0000256" key="3">
    <source>
        <dbReference type="ARBA" id="ARBA00022555"/>
    </source>
</evidence>
<sequence>MSKPFNSIWSTDTWPFDREWLPQPAYLVGGAVRDQLLGRKAEYLDLDFVLLEEAITTAKNIANYYKAGFVLLDAERQIARVVFPQATVDFAQAEGSSLSQDLQRRDFTINAIAYNPFTQDLIDPHQGQTDLKQRLIRMISPENLRDDPLRLLRGYRQAAQLGFQLEPQTQATIRQLAPFLTQVAVERVQTELGYLLNVSGKALWIKQAIEDGLLSSFFPNACQHFERLLEIDPAAERLNQQSPTLTLRLSHPIRDTLKTSLLALAKLTCLLSPDPAVAEVELTQLKYSKTEIRAAIALIKGLSSLQQTSPPQISLRQQYFLFQEVGTLFPALAVQAVAWGLSIESLSPLIERFLNPDDPVAHPQLLITGNELMAGLNLSPSPKIGQLLMKIQLAQVEGQISTAEQALKFAAQSLEHGE</sequence>
<evidence type="ECO:0000256" key="7">
    <source>
        <dbReference type="ARBA" id="ARBA00022723"/>
    </source>
</evidence>
<dbReference type="GO" id="GO:0046872">
    <property type="term" value="F:metal ion binding"/>
    <property type="evidence" value="ECO:0007669"/>
    <property type="project" value="UniProtKB-KW"/>
</dbReference>
<evidence type="ECO:0000256" key="11">
    <source>
        <dbReference type="RuleBase" id="RU003953"/>
    </source>
</evidence>
<keyword evidence="4 11" id="KW-0808">Transferase</keyword>
<keyword evidence="8" id="KW-0547">Nucleotide-binding</keyword>
<dbReference type="GO" id="GO:0000166">
    <property type="term" value="F:nucleotide binding"/>
    <property type="evidence" value="ECO:0007669"/>
    <property type="project" value="UniProtKB-KW"/>
</dbReference>
<dbReference type="EMBL" id="LATL02000281">
    <property type="protein sequence ID" value="KKD35089.1"/>
    <property type="molecule type" value="Genomic_DNA"/>
</dbReference>
<keyword evidence="6" id="KW-0548">Nucleotidyltransferase</keyword>
<evidence type="ECO:0000313" key="15">
    <source>
        <dbReference type="EMBL" id="KKD35089.1"/>
    </source>
</evidence>
<feature type="domain" description="CCA-adding enzyme C-terminal" evidence="14">
    <location>
        <begin position="257"/>
        <end position="407"/>
    </location>
</feature>
<keyword evidence="7" id="KW-0479">Metal-binding</keyword>
<dbReference type="Gene3D" id="1.10.3090.10">
    <property type="entry name" value="cca-adding enzyme, domain 2"/>
    <property type="match status" value="1"/>
</dbReference>
<keyword evidence="5" id="KW-0819">tRNA processing</keyword>
<evidence type="ECO:0000256" key="10">
    <source>
        <dbReference type="ARBA" id="ARBA00022884"/>
    </source>
</evidence>
<evidence type="ECO:0000259" key="12">
    <source>
        <dbReference type="Pfam" id="PF01743"/>
    </source>
</evidence>
<dbReference type="AlphaFoldDB" id="A0A0F5Y8B3"/>
<evidence type="ECO:0000256" key="2">
    <source>
        <dbReference type="ARBA" id="ARBA00007265"/>
    </source>
</evidence>
<evidence type="ECO:0000313" key="16">
    <source>
        <dbReference type="Proteomes" id="UP000033607"/>
    </source>
</evidence>
<dbReference type="Gene3D" id="3.30.460.10">
    <property type="entry name" value="Beta Polymerase, domain 2"/>
    <property type="match status" value="1"/>
</dbReference>
<name>A0A0F5Y8B3_9CYAN</name>
<dbReference type="GO" id="GO:0000049">
    <property type="term" value="F:tRNA binding"/>
    <property type="evidence" value="ECO:0007669"/>
    <property type="project" value="UniProtKB-KW"/>
</dbReference>
<comment type="similarity">
    <text evidence="2 11">Belongs to the tRNA nucleotidyltransferase/poly(A) polymerase family.</text>
</comment>
<evidence type="ECO:0000256" key="9">
    <source>
        <dbReference type="ARBA" id="ARBA00022842"/>
    </source>
</evidence>
<keyword evidence="9" id="KW-0460">Magnesium</keyword>
<dbReference type="InterPro" id="IPR050124">
    <property type="entry name" value="tRNA_CCA-adding_enzyme"/>
</dbReference>
<dbReference type="SUPFAM" id="SSF81301">
    <property type="entry name" value="Nucleotidyltransferase"/>
    <property type="match status" value="1"/>
</dbReference>
<dbReference type="PATRIC" id="fig|1637645.4.peg.5580"/>
<dbReference type="GO" id="GO:0016779">
    <property type="term" value="F:nucleotidyltransferase activity"/>
    <property type="evidence" value="ECO:0007669"/>
    <property type="project" value="UniProtKB-KW"/>
</dbReference>
<protein>
    <submittedName>
        <fullName evidence="15">Poly(A) polymerase</fullName>
    </submittedName>
</protein>
<dbReference type="CDD" id="cd05398">
    <property type="entry name" value="NT_ClassII-CCAase"/>
    <property type="match status" value="1"/>
</dbReference>
<feature type="domain" description="tRNA nucleotidyltransferase/poly(A) polymerase RNA and SrmB- binding" evidence="13">
    <location>
        <begin position="162"/>
        <end position="221"/>
    </location>
</feature>
<comment type="caution">
    <text evidence="15">The sequence shown here is derived from an EMBL/GenBank/DDBJ whole genome shotgun (WGS) entry which is preliminary data.</text>
</comment>
<evidence type="ECO:0000259" key="14">
    <source>
        <dbReference type="Pfam" id="PF13735"/>
    </source>
</evidence>
<accession>A0A0F5Y8B3</accession>
<dbReference type="PANTHER" id="PTHR47545">
    <property type="entry name" value="MULTIFUNCTIONAL CCA PROTEIN"/>
    <property type="match status" value="1"/>
</dbReference>
<evidence type="ECO:0000259" key="13">
    <source>
        <dbReference type="Pfam" id="PF12627"/>
    </source>
</evidence>
<comment type="cofactor">
    <cofactor evidence="1">
        <name>Mg(2+)</name>
        <dbReference type="ChEBI" id="CHEBI:18420"/>
    </cofactor>
</comment>
<proteinExistence type="inferred from homology"/>
<dbReference type="PANTHER" id="PTHR47545:SF2">
    <property type="entry name" value="CC-ADDING TRNA NUCLEOTIDYLTRANSFERASE"/>
    <property type="match status" value="1"/>
</dbReference>
<dbReference type="OrthoDB" id="9805698at2"/>
<dbReference type="Pfam" id="PF13735">
    <property type="entry name" value="tRNA_NucTran2_2"/>
    <property type="match status" value="1"/>
</dbReference>